<keyword evidence="4" id="KW-1185">Reference proteome</keyword>
<evidence type="ECO:0000313" key="3">
    <source>
        <dbReference type="EMBL" id="GFS42770.1"/>
    </source>
</evidence>
<dbReference type="AlphaFoldDB" id="A0A8X6IEH8"/>
<dbReference type="EC" id="2.7.7.49" evidence="1"/>
<gene>
    <name evidence="3" type="primary">TY3B-I_882</name>
    <name evidence="3" type="ORF">NPIL_270871</name>
</gene>
<reference evidence="3" key="1">
    <citation type="submission" date="2020-08" db="EMBL/GenBank/DDBJ databases">
        <title>Multicomponent nature underlies the extraordinary mechanical properties of spider dragline silk.</title>
        <authorList>
            <person name="Kono N."/>
            <person name="Nakamura H."/>
            <person name="Mori M."/>
            <person name="Yoshida Y."/>
            <person name="Ohtoshi R."/>
            <person name="Malay A.D."/>
            <person name="Moran D.A.P."/>
            <person name="Tomita M."/>
            <person name="Numata K."/>
            <person name="Arakawa K."/>
        </authorList>
    </citation>
    <scope>NUCLEOTIDE SEQUENCE</scope>
</reference>
<organism evidence="3 4">
    <name type="scientific">Nephila pilipes</name>
    <name type="common">Giant wood spider</name>
    <name type="synonym">Nephila maculata</name>
    <dbReference type="NCBI Taxonomy" id="299642"/>
    <lineage>
        <taxon>Eukaryota</taxon>
        <taxon>Metazoa</taxon>
        <taxon>Ecdysozoa</taxon>
        <taxon>Arthropoda</taxon>
        <taxon>Chelicerata</taxon>
        <taxon>Arachnida</taxon>
        <taxon>Araneae</taxon>
        <taxon>Araneomorphae</taxon>
        <taxon>Entelegynae</taxon>
        <taxon>Araneoidea</taxon>
        <taxon>Nephilidae</taxon>
        <taxon>Nephila</taxon>
    </lineage>
</organism>
<dbReference type="EMBL" id="BMAW01044082">
    <property type="protein sequence ID" value="GFS42770.1"/>
    <property type="molecule type" value="Genomic_DNA"/>
</dbReference>
<dbReference type="InterPro" id="IPR050951">
    <property type="entry name" value="Retrovirus_Pol_polyprotein"/>
</dbReference>
<proteinExistence type="predicted"/>
<protein>
    <recommendedName>
        <fullName evidence="1">RNA-directed DNA polymerase</fullName>
        <ecNumber evidence="1">2.7.7.49</ecNumber>
    </recommendedName>
</protein>
<dbReference type="Gene3D" id="1.10.340.70">
    <property type="match status" value="1"/>
</dbReference>
<evidence type="ECO:0000259" key="2">
    <source>
        <dbReference type="Pfam" id="PF17921"/>
    </source>
</evidence>
<sequence length="159" mass="18451">MAREKLKDSQLHDTLAGSCPTSLELQPLPVEQPPVTLHCDVSMDLIRSFVPEMFRREIFNNLHALSHPGVRASLKMVAVRYVWPSMRQDVVLWASTCLQCQRAKVSRNTRNEIRRFELPSSHFEHVHITLWDSCLHQKVFVTALPVWTDSPSGRRPFHW</sequence>
<evidence type="ECO:0000256" key="1">
    <source>
        <dbReference type="ARBA" id="ARBA00012493"/>
    </source>
</evidence>
<dbReference type="PANTHER" id="PTHR37984">
    <property type="entry name" value="PROTEIN CBG26694"/>
    <property type="match status" value="1"/>
</dbReference>
<accession>A0A8X6IEH8</accession>
<dbReference type="OrthoDB" id="6417751at2759"/>
<feature type="domain" description="Integrase zinc-binding" evidence="2">
    <location>
        <begin position="50"/>
        <end position="105"/>
    </location>
</feature>
<dbReference type="InterPro" id="IPR041588">
    <property type="entry name" value="Integrase_H2C2"/>
</dbReference>
<name>A0A8X6IEH8_NEPPI</name>
<dbReference type="Pfam" id="PF17921">
    <property type="entry name" value="Integrase_H2C2"/>
    <property type="match status" value="1"/>
</dbReference>
<evidence type="ECO:0000313" key="4">
    <source>
        <dbReference type="Proteomes" id="UP000887013"/>
    </source>
</evidence>
<dbReference type="GO" id="GO:0003964">
    <property type="term" value="F:RNA-directed DNA polymerase activity"/>
    <property type="evidence" value="ECO:0007669"/>
    <property type="project" value="UniProtKB-EC"/>
</dbReference>
<comment type="caution">
    <text evidence="3">The sequence shown here is derived from an EMBL/GenBank/DDBJ whole genome shotgun (WGS) entry which is preliminary data.</text>
</comment>
<dbReference type="PANTHER" id="PTHR37984:SF5">
    <property type="entry name" value="PROTEIN NYNRIN-LIKE"/>
    <property type="match status" value="1"/>
</dbReference>
<dbReference type="Proteomes" id="UP000887013">
    <property type="component" value="Unassembled WGS sequence"/>
</dbReference>